<keyword evidence="2" id="KW-1185">Reference proteome</keyword>
<sequence length="306" mass="34826">MSRPILSGQLAKWALLLFEFEINFIVQRAIKGQALANFLADHPVPTEWELTEEFLDEEIFLVEILPPWKMCFDGVARRNGAGAGVLFVSPKDDLLPSSFVHTQNCSNNVAEYQAPLLGLCMAITGEFEVKKIELVPFWEHAGKLLAKITQTSLHYIPRTKNGPADALAGIAASLAQFDNRPSQVPICKKWVVPLVHLPIEEEAEEKMEQEEESLPISIHESEATDWREPISNFLRHDTLPADLRERVHIRWMAPRYVFVNDVKRLGYYWPSMLRDAIVLERACKAYQVHADYIHQPLEPLHPTVAS</sequence>
<evidence type="ECO:0000313" key="2">
    <source>
        <dbReference type="Proteomes" id="UP000825729"/>
    </source>
</evidence>
<dbReference type="PANTHER" id="PTHR48475">
    <property type="entry name" value="RIBONUCLEASE H"/>
    <property type="match status" value="1"/>
</dbReference>
<dbReference type="GO" id="GO:0003676">
    <property type="term" value="F:nucleic acid binding"/>
    <property type="evidence" value="ECO:0007669"/>
    <property type="project" value="InterPro"/>
</dbReference>
<name>A0AAV7EZQ2_ARIFI</name>
<comment type="caution">
    <text evidence="1">The sequence shown here is derived from an EMBL/GenBank/DDBJ whole genome shotgun (WGS) entry which is preliminary data.</text>
</comment>
<protein>
    <recommendedName>
        <fullName evidence="3">RNase H type-1 domain-containing protein</fullName>
    </recommendedName>
</protein>
<proteinExistence type="predicted"/>
<dbReference type="PANTHER" id="PTHR48475:SF1">
    <property type="entry name" value="RNASE H TYPE-1 DOMAIN-CONTAINING PROTEIN"/>
    <property type="match status" value="1"/>
</dbReference>
<dbReference type="InterPro" id="IPR036397">
    <property type="entry name" value="RNaseH_sf"/>
</dbReference>
<accession>A0AAV7EZQ2</accession>
<evidence type="ECO:0008006" key="3">
    <source>
        <dbReference type="Google" id="ProtNLM"/>
    </source>
</evidence>
<dbReference type="Proteomes" id="UP000825729">
    <property type="component" value="Unassembled WGS sequence"/>
</dbReference>
<dbReference type="AlphaFoldDB" id="A0AAV7EZQ2"/>
<dbReference type="SUPFAM" id="SSF53098">
    <property type="entry name" value="Ribonuclease H-like"/>
    <property type="match status" value="1"/>
</dbReference>
<reference evidence="1 2" key="1">
    <citation type="submission" date="2021-07" db="EMBL/GenBank/DDBJ databases">
        <title>The Aristolochia fimbriata genome: insights into angiosperm evolution, floral development and chemical biosynthesis.</title>
        <authorList>
            <person name="Jiao Y."/>
        </authorList>
    </citation>
    <scope>NUCLEOTIDE SEQUENCE [LARGE SCALE GENOMIC DNA]</scope>
    <source>
        <strain evidence="1">IBCAS-2021</strain>
        <tissue evidence="1">Leaf</tissue>
    </source>
</reference>
<organism evidence="1 2">
    <name type="scientific">Aristolochia fimbriata</name>
    <name type="common">White veined hardy Dutchman's pipe vine</name>
    <dbReference type="NCBI Taxonomy" id="158543"/>
    <lineage>
        <taxon>Eukaryota</taxon>
        <taxon>Viridiplantae</taxon>
        <taxon>Streptophyta</taxon>
        <taxon>Embryophyta</taxon>
        <taxon>Tracheophyta</taxon>
        <taxon>Spermatophyta</taxon>
        <taxon>Magnoliopsida</taxon>
        <taxon>Magnoliidae</taxon>
        <taxon>Piperales</taxon>
        <taxon>Aristolochiaceae</taxon>
        <taxon>Aristolochia</taxon>
    </lineage>
</organism>
<dbReference type="Gene3D" id="3.30.420.10">
    <property type="entry name" value="Ribonuclease H-like superfamily/Ribonuclease H"/>
    <property type="match status" value="2"/>
</dbReference>
<evidence type="ECO:0000313" key="1">
    <source>
        <dbReference type="EMBL" id="KAG9454312.1"/>
    </source>
</evidence>
<dbReference type="InterPro" id="IPR012337">
    <property type="entry name" value="RNaseH-like_sf"/>
</dbReference>
<gene>
    <name evidence="1" type="ORF">H6P81_007216</name>
</gene>
<dbReference type="EMBL" id="JAINDJ010000003">
    <property type="protein sequence ID" value="KAG9454312.1"/>
    <property type="molecule type" value="Genomic_DNA"/>
</dbReference>